<name>A0A9Q1QFS0_9CARY</name>
<feature type="compositionally biased region" description="Polar residues" evidence="1">
    <location>
        <begin position="67"/>
        <end position="90"/>
    </location>
</feature>
<protein>
    <recommendedName>
        <fullName evidence="2">F-box domain-containing protein</fullName>
    </recommendedName>
</protein>
<proteinExistence type="predicted"/>
<evidence type="ECO:0000313" key="4">
    <source>
        <dbReference type="Proteomes" id="UP001153076"/>
    </source>
</evidence>
<dbReference type="PROSITE" id="PS50181">
    <property type="entry name" value="FBOX"/>
    <property type="match status" value="1"/>
</dbReference>
<evidence type="ECO:0000259" key="2">
    <source>
        <dbReference type="PROSITE" id="PS50181"/>
    </source>
</evidence>
<dbReference type="Gene3D" id="1.20.1280.50">
    <property type="match status" value="1"/>
</dbReference>
<dbReference type="PANTHER" id="PTHR32212">
    <property type="entry name" value="CYCLIN-LIKE F-BOX"/>
    <property type="match status" value="1"/>
</dbReference>
<keyword evidence="4" id="KW-1185">Reference proteome</keyword>
<organism evidence="3 4">
    <name type="scientific">Carnegiea gigantea</name>
    <dbReference type="NCBI Taxonomy" id="171969"/>
    <lineage>
        <taxon>Eukaryota</taxon>
        <taxon>Viridiplantae</taxon>
        <taxon>Streptophyta</taxon>
        <taxon>Embryophyta</taxon>
        <taxon>Tracheophyta</taxon>
        <taxon>Spermatophyta</taxon>
        <taxon>Magnoliopsida</taxon>
        <taxon>eudicotyledons</taxon>
        <taxon>Gunneridae</taxon>
        <taxon>Pentapetalae</taxon>
        <taxon>Caryophyllales</taxon>
        <taxon>Cactineae</taxon>
        <taxon>Cactaceae</taxon>
        <taxon>Cactoideae</taxon>
        <taxon>Echinocereeae</taxon>
        <taxon>Carnegiea</taxon>
    </lineage>
</organism>
<feature type="domain" description="F-box" evidence="2">
    <location>
        <begin position="26"/>
        <end position="74"/>
    </location>
</feature>
<dbReference type="AlphaFoldDB" id="A0A9Q1QFS0"/>
<dbReference type="PANTHER" id="PTHR32212:SF234">
    <property type="entry name" value="F-BOX_LRR-REPEAT PROTEIN 13-LIKE"/>
    <property type="match status" value="1"/>
</dbReference>
<dbReference type="Proteomes" id="UP001153076">
    <property type="component" value="Unassembled WGS sequence"/>
</dbReference>
<reference evidence="3" key="1">
    <citation type="submission" date="2022-04" db="EMBL/GenBank/DDBJ databases">
        <title>Carnegiea gigantea Genome sequencing and assembly v2.</title>
        <authorList>
            <person name="Copetti D."/>
            <person name="Sanderson M.J."/>
            <person name="Burquez A."/>
            <person name="Wojciechowski M.F."/>
        </authorList>
    </citation>
    <scope>NUCLEOTIDE SEQUENCE</scope>
    <source>
        <strain evidence="3">SGP5-SGP5p</strain>
        <tissue evidence="3">Aerial part</tissue>
    </source>
</reference>
<dbReference type="Pfam" id="PF00646">
    <property type="entry name" value="F-box"/>
    <property type="match status" value="1"/>
</dbReference>
<dbReference type="SMART" id="SM00256">
    <property type="entry name" value="FBOX"/>
    <property type="match status" value="1"/>
</dbReference>
<sequence length="294" mass="33049">MNLCKSSKVAAANCIQTALDIRVIGDDRISELPDEILHEIVSGLTLRDVVRTSVLSSKWRHICSSSQSSLGKTSANSLEQGKTPANSLEQSKNRRRSRRCDIGDTVRVADEQRKPGGWRWSERMVDLILKDCSLPKDLCLGSLISLKSLQLITCPGIDKIRVPLKLAVCRVHPDLCDPVQIELDDPSGSLVPSMECLFFSADVFLGLSRVFTHLPKHLPNLQTLRLNCLEDGAEENMESNTNSYIHEQLRRIKFCGFYNTPNQSEFCIYVIQHAPCLKYFVYLTKFVIVIRGVT</sequence>
<dbReference type="OrthoDB" id="613853at2759"/>
<dbReference type="InterPro" id="IPR036047">
    <property type="entry name" value="F-box-like_dom_sf"/>
</dbReference>
<accession>A0A9Q1QFS0</accession>
<comment type="caution">
    <text evidence="3">The sequence shown here is derived from an EMBL/GenBank/DDBJ whole genome shotgun (WGS) entry which is preliminary data.</text>
</comment>
<gene>
    <name evidence="3" type="ORF">Cgig2_005489</name>
</gene>
<dbReference type="SUPFAM" id="SSF81383">
    <property type="entry name" value="F-box domain"/>
    <property type="match status" value="1"/>
</dbReference>
<evidence type="ECO:0000313" key="3">
    <source>
        <dbReference type="EMBL" id="KAJ8440758.1"/>
    </source>
</evidence>
<dbReference type="EMBL" id="JAKOGI010000185">
    <property type="protein sequence ID" value="KAJ8440758.1"/>
    <property type="molecule type" value="Genomic_DNA"/>
</dbReference>
<dbReference type="InterPro" id="IPR053781">
    <property type="entry name" value="F-box_AtFBL13-like"/>
</dbReference>
<evidence type="ECO:0000256" key="1">
    <source>
        <dbReference type="SAM" id="MobiDB-lite"/>
    </source>
</evidence>
<dbReference type="InterPro" id="IPR001810">
    <property type="entry name" value="F-box_dom"/>
</dbReference>
<feature type="region of interest" description="Disordered" evidence="1">
    <location>
        <begin position="67"/>
        <end position="98"/>
    </location>
</feature>
<dbReference type="CDD" id="cd22160">
    <property type="entry name" value="F-box_AtFBL13-like"/>
    <property type="match status" value="1"/>
</dbReference>